<dbReference type="PANTHER" id="PTHR10000:SF8">
    <property type="entry name" value="HAD SUPERFAMILY HYDROLASE-LIKE, TYPE 3"/>
    <property type="match status" value="1"/>
</dbReference>
<name>A0A918N652_9GAMM</name>
<dbReference type="GO" id="GO:0000287">
    <property type="term" value="F:magnesium ion binding"/>
    <property type="evidence" value="ECO:0007669"/>
    <property type="project" value="TreeGrafter"/>
</dbReference>
<dbReference type="AlphaFoldDB" id="A0A918N652"/>
<dbReference type="GO" id="GO:0051479">
    <property type="term" value="P:mannosylglycerate biosynthetic process"/>
    <property type="evidence" value="ECO:0007669"/>
    <property type="project" value="InterPro"/>
</dbReference>
<dbReference type="InterPro" id="IPR006379">
    <property type="entry name" value="HAD-SF_hydro_IIB"/>
</dbReference>
<dbReference type="NCBIfam" id="TIGR01484">
    <property type="entry name" value="HAD-SF-IIB"/>
    <property type="match status" value="1"/>
</dbReference>
<dbReference type="PANTHER" id="PTHR10000">
    <property type="entry name" value="PHOSPHOSERINE PHOSPHATASE"/>
    <property type="match status" value="1"/>
</dbReference>
<dbReference type="GO" id="GO:0050531">
    <property type="term" value="F:mannosyl-3-phosphoglycerate phosphatase activity"/>
    <property type="evidence" value="ECO:0007669"/>
    <property type="project" value="InterPro"/>
</dbReference>
<dbReference type="InterPro" id="IPR036412">
    <property type="entry name" value="HAD-like_sf"/>
</dbReference>
<dbReference type="RefSeq" id="WP_189606496.1">
    <property type="nucleotide sequence ID" value="NZ_BMXR01000001.1"/>
</dbReference>
<keyword evidence="2" id="KW-0378">Hydrolase</keyword>
<keyword evidence="5" id="KW-1185">Reference proteome</keyword>
<comment type="caution">
    <text evidence="4">The sequence shown here is derived from an EMBL/GenBank/DDBJ whole genome shotgun (WGS) entry which is preliminary data.</text>
</comment>
<dbReference type="GO" id="GO:0005829">
    <property type="term" value="C:cytosol"/>
    <property type="evidence" value="ECO:0007669"/>
    <property type="project" value="TreeGrafter"/>
</dbReference>
<organism evidence="4 5">
    <name type="scientific">Saccharospirillum salsuginis</name>
    <dbReference type="NCBI Taxonomy" id="418750"/>
    <lineage>
        <taxon>Bacteria</taxon>
        <taxon>Pseudomonadati</taxon>
        <taxon>Pseudomonadota</taxon>
        <taxon>Gammaproteobacteria</taxon>
        <taxon>Oceanospirillales</taxon>
        <taxon>Saccharospirillaceae</taxon>
        <taxon>Saccharospirillum</taxon>
    </lineage>
</organism>
<keyword evidence="3" id="KW-0460">Magnesium</keyword>
<evidence type="ECO:0000256" key="3">
    <source>
        <dbReference type="ARBA" id="ARBA00022842"/>
    </source>
</evidence>
<dbReference type="SFLD" id="SFLDS00003">
    <property type="entry name" value="Haloacid_Dehalogenase"/>
    <property type="match status" value="1"/>
</dbReference>
<sequence>MTDRWAVLTDLDGTLLDHDSYDWHPAEPALQRLRALNIPVIAVTSKTRAEMADLRLSIPDLALVFGCENGGVVVDQRSKPERVDVLGTPTEALVYCFERIRAEQDAPGLGFHEVSDARVAQWTGLPLDQAAKARRREASLPIYWPEDAPGRQFFIEAVERAGLRVLAGGRFLHLAGSADKGTALDRIRQLLGDGRPLKVMALGDSGNDDALLAAADWAVRLPPKHGPARPEPVSKAILASQPGPVGWNEAVLQWLQRMQPAQETQS</sequence>
<evidence type="ECO:0000313" key="4">
    <source>
        <dbReference type="EMBL" id="GGX38314.1"/>
    </source>
</evidence>
<keyword evidence="1" id="KW-0479">Metal-binding</keyword>
<protein>
    <submittedName>
        <fullName evidence="4">Mannosyl-3-phosphoglycerate phosphatase</fullName>
    </submittedName>
</protein>
<evidence type="ECO:0000313" key="5">
    <source>
        <dbReference type="Proteomes" id="UP000626148"/>
    </source>
</evidence>
<evidence type="ECO:0000256" key="2">
    <source>
        <dbReference type="ARBA" id="ARBA00022801"/>
    </source>
</evidence>
<evidence type="ECO:0000256" key="1">
    <source>
        <dbReference type="ARBA" id="ARBA00022723"/>
    </source>
</evidence>
<reference evidence="4" key="1">
    <citation type="journal article" date="2014" name="Int. J. Syst. Evol. Microbiol.">
        <title>Complete genome sequence of Corynebacterium casei LMG S-19264T (=DSM 44701T), isolated from a smear-ripened cheese.</title>
        <authorList>
            <consortium name="US DOE Joint Genome Institute (JGI-PGF)"/>
            <person name="Walter F."/>
            <person name="Albersmeier A."/>
            <person name="Kalinowski J."/>
            <person name="Ruckert C."/>
        </authorList>
    </citation>
    <scope>NUCLEOTIDE SEQUENCE</scope>
    <source>
        <strain evidence="4">KCTC 22169</strain>
    </source>
</reference>
<dbReference type="InterPro" id="IPR006381">
    <property type="entry name" value="HAD-SF-IIB-MPGP"/>
</dbReference>
<dbReference type="SFLD" id="SFLDG01142">
    <property type="entry name" value="C2.B.2:_Mannosyl-3-phosphoglyc"/>
    <property type="match status" value="1"/>
</dbReference>
<dbReference type="Pfam" id="PF08282">
    <property type="entry name" value="Hydrolase_3"/>
    <property type="match status" value="1"/>
</dbReference>
<dbReference type="Gene3D" id="3.30.980.20">
    <property type="entry name" value="Putative mannosyl-3-phosphoglycerate phosphatase, domain 2"/>
    <property type="match status" value="1"/>
</dbReference>
<dbReference type="Proteomes" id="UP000626148">
    <property type="component" value="Unassembled WGS sequence"/>
</dbReference>
<reference evidence="4" key="2">
    <citation type="submission" date="2020-09" db="EMBL/GenBank/DDBJ databases">
        <authorList>
            <person name="Sun Q."/>
            <person name="Kim S."/>
        </authorList>
    </citation>
    <scope>NUCLEOTIDE SEQUENCE</scope>
    <source>
        <strain evidence="4">KCTC 22169</strain>
    </source>
</reference>
<accession>A0A918N652</accession>
<dbReference type="InterPro" id="IPR023214">
    <property type="entry name" value="HAD_sf"/>
</dbReference>
<gene>
    <name evidence="4" type="primary">yedP</name>
    <name evidence="4" type="ORF">GCM10007392_00580</name>
</gene>
<dbReference type="SFLD" id="SFLDG01140">
    <property type="entry name" value="C2.B:_Phosphomannomutase_and_P"/>
    <property type="match status" value="1"/>
</dbReference>
<dbReference type="SUPFAM" id="SSF56784">
    <property type="entry name" value="HAD-like"/>
    <property type="match status" value="1"/>
</dbReference>
<proteinExistence type="predicted"/>
<dbReference type="EMBL" id="BMXR01000001">
    <property type="protein sequence ID" value="GGX38314.1"/>
    <property type="molecule type" value="Genomic_DNA"/>
</dbReference>
<dbReference type="Gene3D" id="3.40.50.1000">
    <property type="entry name" value="HAD superfamily/HAD-like"/>
    <property type="match status" value="1"/>
</dbReference>
<dbReference type="NCBIfam" id="TIGR01486">
    <property type="entry name" value="HAD-SF-IIB-MPGP"/>
    <property type="match status" value="1"/>
</dbReference>